<comment type="caution">
    <text evidence="1">The sequence shown here is derived from an EMBL/GenBank/DDBJ whole genome shotgun (WGS) entry which is preliminary data.</text>
</comment>
<dbReference type="Proteomes" id="UP001162131">
    <property type="component" value="Unassembled WGS sequence"/>
</dbReference>
<proteinExistence type="predicted"/>
<keyword evidence="2" id="KW-1185">Reference proteome</keyword>
<name>A0AAU9IXC0_9CILI</name>
<accession>A0AAU9IXC0</accession>
<sequence length="133" mass="14938">MSSATVLQDLNEDNPEQYRLQIKNSIYGDIRQLPLVNSGSSYNTVSFRTFQAQHPQLVKVLTDMKTPSPCRVTSDKHQPKSGCLKNSMRVIPSKQSNNFAAENSWSNSKNNGLKAPIALNFKRSTILARRTQI</sequence>
<evidence type="ECO:0000313" key="1">
    <source>
        <dbReference type="EMBL" id="CAG9317829.1"/>
    </source>
</evidence>
<evidence type="ECO:0000313" key="2">
    <source>
        <dbReference type="Proteomes" id="UP001162131"/>
    </source>
</evidence>
<organism evidence="1 2">
    <name type="scientific">Blepharisma stoltei</name>
    <dbReference type="NCBI Taxonomy" id="1481888"/>
    <lineage>
        <taxon>Eukaryota</taxon>
        <taxon>Sar</taxon>
        <taxon>Alveolata</taxon>
        <taxon>Ciliophora</taxon>
        <taxon>Postciliodesmatophora</taxon>
        <taxon>Heterotrichea</taxon>
        <taxon>Heterotrichida</taxon>
        <taxon>Blepharismidae</taxon>
        <taxon>Blepharisma</taxon>
    </lineage>
</organism>
<dbReference type="AlphaFoldDB" id="A0AAU9IXC0"/>
<gene>
    <name evidence="1" type="ORF">BSTOLATCC_MIC19070</name>
</gene>
<dbReference type="EMBL" id="CAJZBQ010000018">
    <property type="protein sequence ID" value="CAG9317829.1"/>
    <property type="molecule type" value="Genomic_DNA"/>
</dbReference>
<reference evidence="1" key="1">
    <citation type="submission" date="2021-09" db="EMBL/GenBank/DDBJ databases">
        <authorList>
            <consortium name="AG Swart"/>
            <person name="Singh M."/>
            <person name="Singh A."/>
            <person name="Seah K."/>
            <person name="Emmerich C."/>
        </authorList>
    </citation>
    <scope>NUCLEOTIDE SEQUENCE</scope>
    <source>
        <strain evidence="1">ATCC30299</strain>
    </source>
</reference>
<protein>
    <submittedName>
        <fullName evidence="1">Uncharacterized protein</fullName>
    </submittedName>
</protein>